<proteinExistence type="inferred from homology"/>
<dbReference type="InterPro" id="IPR037066">
    <property type="entry name" value="Plug_dom_sf"/>
</dbReference>
<keyword evidence="2 8" id="KW-0813">Transport</keyword>
<keyword evidence="6 8" id="KW-0472">Membrane</keyword>
<evidence type="ECO:0000313" key="13">
    <source>
        <dbReference type="EMBL" id="SIT96722.1"/>
    </source>
</evidence>
<evidence type="ECO:0000259" key="11">
    <source>
        <dbReference type="Pfam" id="PF00593"/>
    </source>
</evidence>
<dbReference type="GO" id="GO:0009279">
    <property type="term" value="C:cell outer membrane"/>
    <property type="evidence" value="ECO:0007669"/>
    <property type="project" value="UniProtKB-SubCell"/>
</dbReference>
<evidence type="ECO:0000256" key="9">
    <source>
        <dbReference type="RuleBase" id="RU003357"/>
    </source>
</evidence>
<evidence type="ECO:0000313" key="14">
    <source>
        <dbReference type="Proteomes" id="UP000187261"/>
    </source>
</evidence>
<evidence type="ECO:0000256" key="8">
    <source>
        <dbReference type="PROSITE-ProRule" id="PRU01360"/>
    </source>
</evidence>
<keyword evidence="4 8" id="KW-0812">Transmembrane</keyword>
<dbReference type="InterPro" id="IPR000531">
    <property type="entry name" value="Beta-barrel_TonB"/>
</dbReference>
<dbReference type="InterPro" id="IPR039426">
    <property type="entry name" value="TonB-dep_rcpt-like"/>
</dbReference>
<dbReference type="PANTHER" id="PTHR30069:SF49">
    <property type="entry name" value="OUTER MEMBRANE PROTEIN C"/>
    <property type="match status" value="1"/>
</dbReference>
<dbReference type="Gene3D" id="2.170.130.10">
    <property type="entry name" value="TonB-dependent receptor, plug domain"/>
    <property type="match status" value="1"/>
</dbReference>
<keyword evidence="14" id="KW-1185">Reference proteome</keyword>
<feature type="domain" description="TonB-dependent receptor-like beta-barrel" evidence="11">
    <location>
        <begin position="210"/>
        <end position="627"/>
    </location>
</feature>
<dbReference type="RefSeq" id="WP_076782931.1">
    <property type="nucleotide sequence ID" value="NZ_FTPU01000012.1"/>
</dbReference>
<dbReference type="EMBL" id="FTPU01000012">
    <property type="protein sequence ID" value="SIT96722.1"/>
    <property type="molecule type" value="Genomic_DNA"/>
</dbReference>
<dbReference type="Pfam" id="PF07715">
    <property type="entry name" value="Plug"/>
    <property type="match status" value="1"/>
</dbReference>
<dbReference type="SUPFAM" id="SSF56935">
    <property type="entry name" value="Porins"/>
    <property type="match status" value="1"/>
</dbReference>
<evidence type="ECO:0000256" key="3">
    <source>
        <dbReference type="ARBA" id="ARBA00022452"/>
    </source>
</evidence>
<dbReference type="Gene3D" id="2.40.170.20">
    <property type="entry name" value="TonB-dependent receptor, beta-barrel domain"/>
    <property type="match status" value="1"/>
</dbReference>
<comment type="subcellular location">
    <subcellularLocation>
        <location evidence="1 8">Cell outer membrane</location>
        <topology evidence="1 8">Multi-pass membrane protein</topology>
    </subcellularLocation>
</comment>
<evidence type="ECO:0000259" key="12">
    <source>
        <dbReference type="Pfam" id="PF07715"/>
    </source>
</evidence>
<feature type="chain" id="PRO_5012979285" evidence="10">
    <location>
        <begin position="20"/>
        <end position="663"/>
    </location>
</feature>
<dbReference type="STRING" id="1121284.SAMN05660493_01415"/>
<dbReference type="GO" id="GO:0044718">
    <property type="term" value="P:siderophore transmembrane transport"/>
    <property type="evidence" value="ECO:0007669"/>
    <property type="project" value="TreeGrafter"/>
</dbReference>
<evidence type="ECO:0000256" key="7">
    <source>
        <dbReference type="ARBA" id="ARBA00023237"/>
    </source>
</evidence>
<dbReference type="InterPro" id="IPR036942">
    <property type="entry name" value="Beta-barrel_TonB_sf"/>
</dbReference>
<dbReference type="PROSITE" id="PS52016">
    <property type="entry name" value="TONB_DEPENDENT_REC_3"/>
    <property type="match status" value="1"/>
</dbReference>
<evidence type="ECO:0000256" key="5">
    <source>
        <dbReference type="ARBA" id="ARBA00023077"/>
    </source>
</evidence>
<evidence type="ECO:0000256" key="1">
    <source>
        <dbReference type="ARBA" id="ARBA00004571"/>
    </source>
</evidence>
<dbReference type="PANTHER" id="PTHR30069">
    <property type="entry name" value="TONB-DEPENDENT OUTER MEMBRANE RECEPTOR"/>
    <property type="match status" value="1"/>
</dbReference>
<evidence type="ECO:0000256" key="4">
    <source>
        <dbReference type="ARBA" id="ARBA00022692"/>
    </source>
</evidence>
<organism evidence="13 14">
    <name type="scientific">Epilithonimonas bovis DSM 19482</name>
    <dbReference type="NCBI Taxonomy" id="1121284"/>
    <lineage>
        <taxon>Bacteria</taxon>
        <taxon>Pseudomonadati</taxon>
        <taxon>Bacteroidota</taxon>
        <taxon>Flavobacteriia</taxon>
        <taxon>Flavobacteriales</taxon>
        <taxon>Weeksellaceae</taxon>
        <taxon>Chryseobacterium group</taxon>
        <taxon>Epilithonimonas</taxon>
    </lineage>
</organism>
<dbReference type="Pfam" id="PF00593">
    <property type="entry name" value="TonB_dep_Rec_b-barrel"/>
    <property type="match status" value="1"/>
</dbReference>
<keyword evidence="3 8" id="KW-1134">Transmembrane beta strand</keyword>
<feature type="domain" description="TonB-dependent receptor plug" evidence="12">
    <location>
        <begin position="60"/>
        <end position="136"/>
    </location>
</feature>
<evidence type="ECO:0000256" key="10">
    <source>
        <dbReference type="SAM" id="SignalP"/>
    </source>
</evidence>
<dbReference type="InterPro" id="IPR012910">
    <property type="entry name" value="Plug_dom"/>
</dbReference>
<keyword evidence="10" id="KW-0732">Signal</keyword>
<evidence type="ECO:0000256" key="6">
    <source>
        <dbReference type="ARBA" id="ARBA00023136"/>
    </source>
</evidence>
<dbReference type="GO" id="GO:0015344">
    <property type="term" value="F:siderophore uptake transmembrane transporter activity"/>
    <property type="evidence" value="ECO:0007669"/>
    <property type="project" value="TreeGrafter"/>
</dbReference>
<keyword evidence="5 9" id="KW-0798">TonB box</keyword>
<sequence>MRAKLAQLLFLGAATILYAQKDTIYHPIERVIINTAFSAKKTQIHTQSTDWLNHDAGKFLTETTEFSGIRKSGNYASDPVFRGFKYEQLNIIADGAQNAVQACPSRMDAPVSQINMNQIEKVEIYKGPYFFRFGSSIGATANFVSFKPEFSDGFKASGRLSTSYESNGSISRNEATLNLRSKNIISQFSGAYQKGEDYKDGAGNAVPAMFKRYNFGYKTIYRWSQDHYTSLQANTNQGRDTDFPALSMKLLYDKTWMFQLMHHSEFHHSLLKEFNFNAYSSAVHHSMGTENGSMVSDVSSGTYGLRSELKMMSGKHQFYTGLDYKNERAKNTSLTMAMAMPMMRDGTSWQDSGIFQLGWFNEYQYSLRQSRLKLSYRMDYNNSDASETAALFSQLYGKMNAQQLNHNISAGFEKIIDSHSQISFWLGRAQRSAGLTERFINKFPVGNDNYEYIGNPLLKPETNNQADLIYTMQLASAFYFQMDVFYSLMQNYISAVVRNDIKPTSMSSPGVRQFQNIGKAYRTGFESQIKWHISDIFHSEAAAAYTYAEDMANKNPLPEIAPVDVRWKLAAETEHFFASINYRFAGRQKRINPNFAETETPDFSLFDLHFGYKIFRGGHFGLDINNLFNRNYTEYLNRTLYANKMQRIMMPGRNVGVSYSYDF</sequence>
<gene>
    <name evidence="13" type="ORF">SAMN05660493_01415</name>
</gene>
<name>A0A1U7PXN3_9FLAO</name>
<evidence type="ECO:0000256" key="2">
    <source>
        <dbReference type="ARBA" id="ARBA00022448"/>
    </source>
</evidence>
<dbReference type="OrthoDB" id="9759247at2"/>
<protein>
    <submittedName>
        <fullName evidence="13">Iron complex outermembrane recepter protein</fullName>
    </submittedName>
</protein>
<dbReference type="AlphaFoldDB" id="A0A1U7PXN3"/>
<comment type="similarity">
    <text evidence="8 9">Belongs to the TonB-dependent receptor family.</text>
</comment>
<keyword evidence="7 8" id="KW-0998">Cell outer membrane</keyword>
<accession>A0A1U7PXN3</accession>
<feature type="signal peptide" evidence="10">
    <location>
        <begin position="1"/>
        <end position="19"/>
    </location>
</feature>
<reference evidence="14" key="1">
    <citation type="submission" date="2016-10" db="EMBL/GenBank/DDBJ databases">
        <authorList>
            <person name="Varghese N."/>
            <person name="Submissions S."/>
        </authorList>
    </citation>
    <scope>NUCLEOTIDE SEQUENCE [LARGE SCALE GENOMIC DNA]</scope>
    <source>
        <strain evidence="14">DSM 19482</strain>
    </source>
</reference>
<dbReference type="Proteomes" id="UP000187261">
    <property type="component" value="Unassembled WGS sequence"/>
</dbReference>